<sequence>MKEVHSSCDGGCKYTEEEYAEKWVELINDKYCEIKLNDISEWVEIINENDCLIVLIDDIFDKHLIDISVPIRLNEREVYEIANTDTNPLMGYPESCYLFTSNREFTRLGVGFFKHPTKSLCNEIESVRNNGNNNQGKALEYAILVYIALSDDLLDLHDINICKFNNVHELLYHKKELTVQNIRRGLGQLTKRYLKTNPNGTYSFQHRNIFETVLLSYNDIEKETLIPLLHIDFILEMGRLEGYISKPEMKNEITMLFDKDMYKILAQKIISELKKIDYVDSFIRKLCSSRIIRNADENFIDGLNKEYKLNKCSIYSTVHHLDSEAAREKYMSKIDEIYIPSKRTSGSFLTLLLKYSIKYEDADDTIRNILKIMQHDLQVEKNTFVNESHEKCFTEAILKSCAYLNKPRLNMLWQFMKMNRIRFDTETFHSFNICSFKKRTIAALQLLSCTVLTSDLVDSNDI</sequence>
<dbReference type="EMBL" id="CACVKT020009964">
    <property type="protein sequence ID" value="CAC5424181.1"/>
    <property type="molecule type" value="Genomic_DNA"/>
</dbReference>
<reference evidence="1 2" key="1">
    <citation type="submission" date="2020-06" db="EMBL/GenBank/DDBJ databases">
        <authorList>
            <person name="Li R."/>
            <person name="Bekaert M."/>
        </authorList>
    </citation>
    <scope>NUCLEOTIDE SEQUENCE [LARGE SCALE GENOMIC DNA]</scope>
    <source>
        <strain evidence="2">wild</strain>
    </source>
</reference>
<accession>A0A6J8EY98</accession>
<gene>
    <name evidence="1" type="ORF">MCOR_56105</name>
</gene>
<dbReference type="OrthoDB" id="6122878at2759"/>
<evidence type="ECO:0000313" key="1">
    <source>
        <dbReference type="EMBL" id="CAC5424181.1"/>
    </source>
</evidence>
<dbReference type="AlphaFoldDB" id="A0A6J8EY98"/>
<organism evidence="1 2">
    <name type="scientific">Mytilus coruscus</name>
    <name type="common">Sea mussel</name>
    <dbReference type="NCBI Taxonomy" id="42192"/>
    <lineage>
        <taxon>Eukaryota</taxon>
        <taxon>Metazoa</taxon>
        <taxon>Spiralia</taxon>
        <taxon>Lophotrochozoa</taxon>
        <taxon>Mollusca</taxon>
        <taxon>Bivalvia</taxon>
        <taxon>Autobranchia</taxon>
        <taxon>Pteriomorphia</taxon>
        <taxon>Mytilida</taxon>
        <taxon>Mytiloidea</taxon>
        <taxon>Mytilidae</taxon>
        <taxon>Mytilinae</taxon>
        <taxon>Mytilus</taxon>
    </lineage>
</organism>
<keyword evidence="2" id="KW-1185">Reference proteome</keyword>
<name>A0A6J8EY98_MYTCO</name>
<proteinExistence type="predicted"/>
<evidence type="ECO:0000313" key="2">
    <source>
        <dbReference type="Proteomes" id="UP000507470"/>
    </source>
</evidence>
<dbReference type="Proteomes" id="UP000507470">
    <property type="component" value="Unassembled WGS sequence"/>
</dbReference>
<protein>
    <submittedName>
        <fullName evidence="1">Uncharacterized protein</fullName>
    </submittedName>
</protein>